<feature type="transmembrane region" description="Helical" evidence="1">
    <location>
        <begin position="117"/>
        <end position="138"/>
    </location>
</feature>
<evidence type="ECO:0000313" key="4">
    <source>
        <dbReference type="WBParaSite" id="EgrG_002054400"/>
    </source>
</evidence>
<feature type="transmembrane region" description="Helical" evidence="1">
    <location>
        <begin position="82"/>
        <end position="105"/>
    </location>
</feature>
<gene>
    <name evidence="2" type="ORF">EgrG_002054400</name>
</gene>
<name>A0A068X4T6_ECHGR</name>
<reference evidence="2" key="2">
    <citation type="submission" date="2014-06" db="EMBL/GenBank/DDBJ databases">
        <authorList>
            <person name="Aslett M."/>
        </authorList>
    </citation>
    <scope>NUCLEOTIDE SEQUENCE</scope>
</reference>
<dbReference type="Proteomes" id="UP000492820">
    <property type="component" value="Unassembled WGS sequence"/>
</dbReference>
<dbReference type="AlphaFoldDB" id="A0A068X4T6"/>
<evidence type="ECO:0000256" key="1">
    <source>
        <dbReference type="SAM" id="Phobius"/>
    </source>
</evidence>
<reference evidence="4" key="3">
    <citation type="submission" date="2020-10" db="UniProtKB">
        <authorList>
            <consortium name="WormBaseParasite"/>
        </authorList>
    </citation>
    <scope>IDENTIFICATION</scope>
</reference>
<organism evidence="2">
    <name type="scientific">Echinococcus granulosus</name>
    <name type="common">Hydatid tapeworm</name>
    <dbReference type="NCBI Taxonomy" id="6210"/>
    <lineage>
        <taxon>Eukaryota</taxon>
        <taxon>Metazoa</taxon>
        <taxon>Spiralia</taxon>
        <taxon>Lophotrochozoa</taxon>
        <taxon>Platyhelminthes</taxon>
        <taxon>Cestoda</taxon>
        <taxon>Eucestoda</taxon>
        <taxon>Cyclophyllidea</taxon>
        <taxon>Taeniidae</taxon>
        <taxon>Echinococcus</taxon>
        <taxon>Echinococcus granulosus group</taxon>
    </lineage>
</organism>
<evidence type="ECO:0000313" key="2">
    <source>
        <dbReference type="EMBL" id="CDS25036.1"/>
    </source>
</evidence>
<evidence type="ECO:0000313" key="3">
    <source>
        <dbReference type="Proteomes" id="UP000492820"/>
    </source>
</evidence>
<reference evidence="2 3" key="1">
    <citation type="journal article" date="2013" name="Nature">
        <title>The genomes of four tapeworm species reveal adaptations to parasitism.</title>
        <authorList>
            <person name="Tsai I.J."/>
            <person name="Zarowiecki M."/>
            <person name="Holroyd N."/>
            <person name="Garciarrubio A."/>
            <person name="Sanchez-Flores A."/>
            <person name="Brooks K.L."/>
            <person name="Tracey A."/>
            <person name="Bobes R.J."/>
            <person name="Fragoso G."/>
            <person name="Sciutto E."/>
            <person name="Aslett M."/>
            <person name="Beasley H."/>
            <person name="Bennett H.M."/>
            <person name="Cai J."/>
            <person name="Camicia F."/>
            <person name="Clark R."/>
            <person name="Cucher M."/>
            <person name="De Silva N."/>
            <person name="Day T.A."/>
            <person name="Deplazes P."/>
            <person name="Estrada K."/>
            <person name="Fernandez C."/>
            <person name="Holland P.W."/>
            <person name="Hou J."/>
            <person name="Hu S."/>
            <person name="Huckvale T."/>
            <person name="Hung S.S."/>
            <person name="Kamenetzky L."/>
            <person name="Keane J.A."/>
            <person name="Kiss F."/>
            <person name="Koziol U."/>
            <person name="Lambert O."/>
            <person name="Liu K."/>
            <person name="Luo X."/>
            <person name="Luo Y."/>
            <person name="Macchiaroli N."/>
            <person name="Nichol S."/>
            <person name="Paps J."/>
            <person name="Parkinson J."/>
            <person name="Pouchkina-Stantcheva N."/>
            <person name="Riddiford N."/>
            <person name="Rosenzvit M."/>
            <person name="Salinas G."/>
            <person name="Wasmuth J.D."/>
            <person name="Zamanian M."/>
            <person name="Zheng Y."/>
            <person name="Cai X."/>
            <person name="Soberon X."/>
            <person name="Olson P.D."/>
            <person name="Laclette J.P."/>
            <person name="Brehm K."/>
            <person name="Berriman M."/>
            <person name="Garciarrubio A."/>
            <person name="Bobes R.J."/>
            <person name="Fragoso G."/>
            <person name="Sanchez-Flores A."/>
            <person name="Estrada K."/>
            <person name="Cevallos M.A."/>
            <person name="Morett E."/>
            <person name="Gonzalez V."/>
            <person name="Portillo T."/>
            <person name="Ochoa-Leyva A."/>
            <person name="Jose M.V."/>
            <person name="Sciutto E."/>
            <person name="Landa A."/>
            <person name="Jimenez L."/>
            <person name="Valdes V."/>
            <person name="Carrero J.C."/>
            <person name="Larralde C."/>
            <person name="Morales-Montor J."/>
            <person name="Limon-Lason J."/>
            <person name="Soberon X."/>
            <person name="Laclette J.P."/>
        </authorList>
    </citation>
    <scope>NUCLEOTIDE SEQUENCE [LARGE SCALE GENOMIC DNA]</scope>
</reference>
<dbReference type="EMBL" id="LK028689">
    <property type="protein sequence ID" value="CDS25036.1"/>
    <property type="molecule type" value="Genomic_DNA"/>
</dbReference>
<proteinExistence type="predicted"/>
<sequence length="267" mass="29435">MPSLIPDSIWNLAFSLKGPLEIPIRRDCMSQEGDRALQETALLRVLGYPASRRRSNTSFRVENHRGPCKEPSKTFMWERRMAFILVAAFNFLWSMHNCSLPSFFFASAIGEAHGGGIRLGGCQMGLASPVLILCLHLAMKRCSRTEEGADGVLFSCRWECESARHKGLDLTSTLTDLKVFPATSTVDAAESHLSIDTIGATEALTFSKEDVLNPAETTTNPLAVVLSRPRQFLHAMNFAVQVSIPMKTFNVVSPSATISLPSVERNF</sequence>
<feature type="non-terminal residue" evidence="2">
    <location>
        <position position="267"/>
    </location>
</feature>
<keyword evidence="1" id="KW-1133">Transmembrane helix</keyword>
<protein>
    <submittedName>
        <fullName evidence="2 4">Uncharacterized protein</fullName>
    </submittedName>
</protein>
<keyword evidence="1" id="KW-0812">Transmembrane</keyword>
<accession>A0A068X4T6</accession>
<keyword evidence="1" id="KW-0472">Membrane</keyword>
<dbReference type="WBParaSite" id="EgrG_002054400">
    <property type="protein sequence ID" value="EgrG_002054400"/>
    <property type="gene ID" value="EgrG_002054400"/>
</dbReference>